<sequence>MVILESFGTITLISISEYEAVLFRLFVKSMVDLNPYKVVATKIEANTKIIVVKILALFLIQRNKLAKMIKTITTP</sequence>
<proteinExistence type="predicted"/>
<dbReference type="AlphaFoldDB" id="A0A2Z5WB46"/>
<name>A0A2Z5WB46_STRAG</name>
<accession>A0A2Z5WB46</accession>
<dbReference type="EMBL" id="LC341250">
    <property type="protein sequence ID" value="BBB87151.1"/>
    <property type="molecule type" value="Genomic_DNA"/>
</dbReference>
<organism evidence="1">
    <name type="scientific">Streptococcus agalactiae</name>
    <dbReference type="NCBI Taxonomy" id="1311"/>
    <lineage>
        <taxon>Bacteria</taxon>
        <taxon>Bacillati</taxon>
        <taxon>Bacillota</taxon>
        <taxon>Bacilli</taxon>
        <taxon>Lactobacillales</taxon>
        <taxon>Streptococcaceae</taxon>
        <taxon>Streptococcus</taxon>
    </lineage>
</organism>
<evidence type="ECO:0000313" key="1">
    <source>
        <dbReference type="EMBL" id="BBB87151.1"/>
    </source>
</evidence>
<reference evidence="1" key="1">
    <citation type="submission" date="2017-12" db="EMBL/GenBank/DDBJ databases">
        <title>Streptococcus agalactiae, cps cluster and flanking regions.</title>
        <authorList>
            <person name="Nagano N."/>
            <person name="Nagano Y."/>
            <person name="Suzuki M."/>
            <person name="Kimura K."/>
            <person name="Arakawa Y."/>
        </authorList>
    </citation>
    <scope>NUCLEOTIDE SEQUENCE</scope>
    <source>
        <strain evidence="1">SU97</strain>
    </source>
</reference>
<protein>
    <submittedName>
        <fullName evidence="1">Uncharacterized protein</fullName>
    </submittedName>
</protein>